<reference evidence="1 2" key="1">
    <citation type="submission" date="2019-03" db="EMBL/GenBank/DDBJ databases">
        <authorList>
            <person name="Kwan A."/>
            <person name="Miller C."/>
            <person name="Herrmann A."/>
            <person name="Tang B.L."/>
            <person name="Shaffer C.D."/>
            <person name="Weston-Hafer K.A."/>
            <person name="Russell D.A."/>
            <person name="Pope W.H."/>
            <person name="Jacobs-Sera D."/>
            <person name="Hendrix R.W."/>
            <person name="Hatfull G.F."/>
        </authorList>
    </citation>
    <scope>NUCLEOTIDE SEQUENCE [LARGE SCALE GENOMIC DNA]</scope>
</reference>
<protein>
    <submittedName>
        <fullName evidence="1">Uncharacterized protein</fullName>
    </submittedName>
</protein>
<proteinExistence type="predicted"/>
<dbReference type="Proteomes" id="UP000297201">
    <property type="component" value="Segment"/>
</dbReference>
<accession>A0A4D6E1I8</accession>
<sequence length="92" mass="9964">MKPLNLTAQLNPKVIDGKVYFDLDALCEVLFSHCTEMSQLSNDLRDPMLGLMVMGQTVLAQALDDVLGAEQAKHGLEVTGTPQRPADGHTEA</sequence>
<dbReference type="EMBL" id="MK620896">
    <property type="protein sequence ID" value="QBZ72478.1"/>
    <property type="molecule type" value="Genomic_DNA"/>
</dbReference>
<gene>
    <name evidence="1" type="primary">225</name>
    <name evidence="1" type="ORF">SEA_CIRCINUS_225</name>
</gene>
<name>A0A4D6E1I8_9CAUD</name>
<evidence type="ECO:0000313" key="1">
    <source>
        <dbReference type="EMBL" id="QBZ72478.1"/>
    </source>
</evidence>
<evidence type="ECO:0000313" key="2">
    <source>
        <dbReference type="Proteomes" id="UP000297201"/>
    </source>
</evidence>
<organism evidence="1 2">
    <name type="scientific">Streptomyces phage Circinus</name>
    <dbReference type="NCBI Taxonomy" id="2562189"/>
    <lineage>
        <taxon>Viruses</taxon>
        <taxon>Duplodnaviria</taxon>
        <taxon>Heunggongvirae</taxon>
        <taxon>Uroviricota</taxon>
        <taxon>Caudoviricetes</taxon>
        <taxon>Stanwilliamsviridae</taxon>
        <taxon>Loccivirinae</taxon>
        <taxon>Wilnyevirus</taxon>
        <taxon>Wilnyevirus billnye</taxon>
    </lineage>
</organism>